<dbReference type="EMBL" id="JBBPFD010000011">
    <property type="protein sequence ID" value="KAK7907535.1"/>
    <property type="molecule type" value="Genomic_DNA"/>
</dbReference>
<accession>A0AAW0NSN9</accession>
<dbReference type="PANTHER" id="PTHR22017:SF3">
    <property type="entry name" value="PHOTORECEPTOR CILIUM ACTIN REGULATOR 2"/>
    <property type="match status" value="1"/>
</dbReference>
<feature type="compositionally biased region" description="Basic residues" evidence="1">
    <location>
        <begin position="79"/>
        <end position="98"/>
    </location>
</feature>
<dbReference type="Pfam" id="PF15449">
    <property type="entry name" value="Retinal"/>
    <property type="match status" value="1"/>
</dbReference>
<gene>
    <name evidence="2" type="ORF">WMY93_016147</name>
</gene>
<dbReference type="Proteomes" id="UP001460270">
    <property type="component" value="Unassembled WGS sequence"/>
</dbReference>
<feature type="compositionally biased region" description="Polar residues" evidence="1">
    <location>
        <begin position="304"/>
        <end position="313"/>
    </location>
</feature>
<dbReference type="AlphaFoldDB" id="A0AAW0NSN9"/>
<feature type="compositionally biased region" description="Pro residues" evidence="1">
    <location>
        <begin position="287"/>
        <end position="297"/>
    </location>
</feature>
<feature type="compositionally biased region" description="Acidic residues" evidence="1">
    <location>
        <begin position="261"/>
        <end position="276"/>
    </location>
</feature>
<comment type="caution">
    <text evidence="2">The sequence shown here is derived from an EMBL/GenBank/DDBJ whole genome shotgun (WGS) entry which is preliminary data.</text>
</comment>
<evidence type="ECO:0000313" key="3">
    <source>
        <dbReference type="Proteomes" id="UP001460270"/>
    </source>
</evidence>
<keyword evidence="3" id="KW-1185">Reference proteome</keyword>
<evidence type="ECO:0000256" key="1">
    <source>
        <dbReference type="SAM" id="MobiDB-lite"/>
    </source>
</evidence>
<feature type="region of interest" description="Disordered" evidence="1">
    <location>
        <begin position="72"/>
        <end position="100"/>
    </location>
</feature>
<reference evidence="3" key="1">
    <citation type="submission" date="2024-04" db="EMBL/GenBank/DDBJ databases">
        <title>Salinicola lusitanus LLJ914,a marine bacterium isolated from the Okinawa Trough.</title>
        <authorList>
            <person name="Li J."/>
        </authorList>
    </citation>
    <scope>NUCLEOTIDE SEQUENCE [LARGE SCALE GENOMIC DNA]</scope>
</reference>
<dbReference type="InterPro" id="IPR029352">
    <property type="entry name" value="PCARE"/>
</dbReference>
<feature type="region of interest" description="Disordered" evidence="1">
    <location>
        <begin position="220"/>
        <end position="337"/>
    </location>
</feature>
<feature type="region of interest" description="Disordered" evidence="1">
    <location>
        <begin position="548"/>
        <end position="597"/>
    </location>
</feature>
<evidence type="ECO:0008006" key="4">
    <source>
        <dbReference type="Google" id="ProtNLM"/>
    </source>
</evidence>
<evidence type="ECO:0000313" key="2">
    <source>
        <dbReference type="EMBL" id="KAK7907535.1"/>
    </source>
</evidence>
<organism evidence="2 3">
    <name type="scientific">Mugilogobius chulae</name>
    <name type="common">yellowstripe goby</name>
    <dbReference type="NCBI Taxonomy" id="88201"/>
    <lineage>
        <taxon>Eukaryota</taxon>
        <taxon>Metazoa</taxon>
        <taxon>Chordata</taxon>
        <taxon>Craniata</taxon>
        <taxon>Vertebrata</taxon>
        <taxon>Euteleostomi</taxon>
        <taxon>Actinopterygii</taxon>
        <taxon>Neopterygii</taxon>
        <taxon>Teleostei</taxon>
        <taxon>Neoteleostei</taxon>
        <taxon>Acanthomorphata</taxon>
        <taxon>Gobiaria</taxon>
        <taxon>Gobiiformes</taxon>
        <taxon>Gobioidei</taxon>
        <taxon>Gobiidae</taxon>
        <taxon>Gobionellinae</taxon>
        <taxon>Mugilogobius</taxon>
    </lineage>
</organism>
<proteinExistence type="predicted"/>
<feature type="compositionally biased region" description="Low complexity" evidence="1">
    <location>
        <begin position="500"/>
        <end position="509"/>
    </location>
</feature>
<feature type="region of interest" description="Disordered" evidence="1">
    <location>
        <begin position="483"/>
        <end position="513"/>
    </location>
</feature>
<dbReference type="PANTHER" id="PTHR22017">
    <property type="entry name" value="PHOTORECEPTOR CILIUM ACTIN REGULATOR"/>
    <property type="match status" value="1"/>
</dbReference>
<name>A0AAW0NSN9_9GOBI</name>
<sequence length="597" mass="65928">MVQPVYVELPQPSALQRNKSLNPLYPRLPLSKLSPADHTPDQDCQIAVDLTSNVKEDEIEVTATERISEIQETDEVKATQRRPKTRKTKSHRKLRKSSITKVDFPPHMVRAHQAAYAFLNPNISKFETLLELLDQATQTQLSIQPVMSALVLRFEEINQALEEMAEEGELMLKEHGEYMALPSGMMGPNVISAMKSGDNKHGYPDPPLDLLQQLLQHSTEKMKHTGGSFKTRRHRGSAGSGSSNSGANIRAVLPCNSINEPNEEEEEEDDDEEDDDMPIRKRSNSSPPDPTQQPKPPSVKRLINSFSNPLTNVRTRKPNTPAEGAQVWTENKEDPDEDILPPPPPEVLMDNSFQITENMTGNEKESQSCNLSAINKRQGLPHRMKATVELLPNRASIKAKTLKLFSASPEDAILGPQERGELHGAALDPDSSLYQQARAIIHIRSAAGPLQPPLRSDSTDAHEGDMTFSLPVIAPPVSRVRLPPSGPAVCHRHPSPPVRPQSSSRPGSPKTIARATDNTVEQIIPSVSFRDARSVFCQNETPIPPHWSSCGASVLPKPWGEGSRGRTGSRAMDSPRRTQSEHRPAITIRTGGTKRDL</sequence>
<feature type="compositionally biased region" description="Basic and acidic residues" evidence="1">
    <location>
        <begin position="573"/>
        <end position="584"/>
    </location>
</feature>
<protein>
    <recommendedName>
        <fullName evidence="4">Photoreceptor cilium actin regulator</fullName>
    </recommendedName>
</protein>